<dbReference type="CDD" id="cd07040">
    <property type="entry name" value="HP"/>
    <property type="match status" value="1"/>
</dbReference>
<keyword evidence="3" id="KW-1185">Reference proteome</keyword>
<keyword evidence="1" id="KW-0732">Signal</keyword>
<protein>
    <submittedName>
        <fullName evidence="2">Histidine phosphatase family protein</fullName>
    </submittedName>
</protein>
<feature type="signal peptide" evidence="1">
    <location>
        <begin position="1"/>
        <end position="24"/>
    </location>
</feature>
<evidence type="ECO:0000313" key="2">
    <source>
        <dbReference type="EMBL" id="MBD2318763.1"/>
    </source>
</evidence>
<gene>
    <name evidence="2" type="ORF">H6G05_18150</name>
</gene>
<organism evidence="2 3">
    <name type="scientific">Phormidium tenue FACHB-1050</name>
    <dbReference type="NCBI Taxonomy" id="2692857"/>
    <lineage>
        <taxon>Bacteria</taxon>
        <taxon>Bacillati</taxon>
        <taxon>Cyanobacteriota</taxon>
        <taxon>Cyanophyceae</taxon>
        <taxon>Oscillatoriophycideae</taxon>
        <taxon>Oscillatoriales</taxon>
        <taxon>Oscillatoriaceae</taxon>
        <taxon>Phormidium</taxon>
    </lineage>
</organism>
<comment type="caution">
    <text evidence="2">The sequence shown here is derived from an EMBL/GenBank/DDBJ whole genome shotgun (WGS) entry which is preliminary data.</text>
</comment>
<feature type="chain" id="PRO_5045203550" evidence="1">
    <location>
        <begin position="25"/>
        <end position="192"/>
    </location>
</feature>
<dbReference type="RefSeq" id="WP_190580050.1">
    <property type="nucleotide sequence ID" value="NZ_CAWPQU010000028.1"/>
</dbReference>
<dbReference type="SUPFAM" id="SSF53254">
    <property type="entry name" value="Phosphoglycerate mutase-like"/>
    <property type="match status" value="1"/>
</dbReference>
<dbReference type="Gene3D" id="3.40.50.1240">
    <property type="entry name" value="Phosphoglycerate mutase-like"/>
    <property type="match status" value="1"/>
</dbReference>
<dbReference type="Pfam" id="PF00300">
    <property type="entry name" value="His_Phos_1"/>
    <property type="match status" value="1"/>
</dbReference>
<accession>A0ABR8CEM7</accession>
<dbReference type="Proteomes" id="UP000618445">
    <property type="component" value="Unassembled WGS sequence"/>
</dbReference>
<name>A0ABR8CEM7_9CYAN</name>
<sequence>MTQSIVAIASVMMMSAATSFQSVAQSPASDEWTALKGTGKVVLMRHALAPGTGDPSGFQLGDCSTQRNLSETGREQARQAGNEFRRRQIPVKQVLSSQWCRCLETAKLLNLGEVKPEPALNSFFRDRSTEDIQTAQTRRLITENRQQEGVVIMVTHQVNITALTGIVPRSGSAVVVQANSAGEVIVIGELDP</sequence>
<dbReference type="SMART" id="SM00855">
    <property type="entry name" value="PGAM"/>
    <property type="match status" value="1"/>
</dbReference>
<evidence type="ECO:0000256" key="1">
    <source>
        <dbReference type="SAM" id="SignalP"/>
    </source>
</evidence>
<evidence type="ECO:0000313" key="3">
    <source>
        <dbReference type="Proteomes" id="UP000618445"/>
    </source>
</evidence>
<dbReference type="InterPro" id="IPR013078">
    <property type="entry name" value="His_Pase_superF_clade-1"/>
</dbReference>
<dbReference type="EMBL" id="JACJQY010000034">
    <property type="protein sequence ID" value="MBD2318763.1"/>
    <property type="molecule type" value="Genomic_DNA"/>
</dbReference>
<dbReference type="InterPro" id="IPR029033">
    <property type="entry name" value="His_PPase_superfam"/>
</dbReference>
<reference evidence="2 3" key="1">
    <citation type="journal article" date="2020" name="ISME J.">
        <title>Comparative genomics reveals insights into cyanobacterial evolution and habitat adaptation.</title>
        <authorList>
            <person name="Chen M.Y."/>
            <person name="Teng W.K."/>
            <person name="Zhao L."/>
            <person name="Hu C.X."/>
            <person name="Zhou Y.K."/>
            <person name="Han B.P."/>
            <person name="Song L.R."/>
            <person name="Shu W.S."/>
        </authorList>
    </citation>
    <scope>NUCLEOTIDE SEQUENCE [LARGE SCALE GENOMIC DNA]</scope>
    <source>
        <strain evidence="2 3">FACHB-1050</strain>
    </source>
</reference>
<proteinExistence type="predicted"/>